<proteinExistence type="predicted"/>
<dbReference type="Proteomes" id="UP001066276">
    <property type="component" value="Chromosome 6"/>
</dbReference>
<name>A0AAV7QH40_PLEWA</name>
<comment type="caution">
    <text evidence="1">The sequence shown here is derived from an EMBL/GenBank/DDBJ whole genome shotgun (WGS) entry which is preliminary data.</text>
</comment>
<dbReference type="EMBL" id="JANPWB010000010">
    <property type="protein sequence ID" value="KAJ1137808.1"/>
    <property type="molecule type" value="Genomic_DNA"/>
</dbReference>
<evidence type="ECO:0000313" key="2">
    <source>
        <dbReference type="Proteomes" id="UP001066276"/>
    </source>
</evidence>
<organism evidence="1 2">
    <name type="scientific">Pleurodeles waltl</name>
    <name type="common">Iberian ribbed newt</name>
    <dbReference type="NCBI Taxonomy" id="8319"/>
    <lineage>
        <taxon>Eukaryota</taxon>
        <taxon>Metazoa</taxon>
        <taxon>Chordata</taxon>
        <taxon>Craniata</taxon>
        <taxon>Vertebrata</taxon>
        <taxon>Euteleostomi</taxon>
        <taxon>Amphibia</taxon>
        <taxon>Batrachia</taxon>
        <taxon>Caudata</taxon>
        <taxon>Salamandroidea</taxon>
        <taxon>Salamandridae</taxon>
        <taxon>Pleurodelinae</taxon>
        <taxon>Pleurodeles</taxon>
    </lineage>
</organism>
<protein>
    <submittedName>
        <fullName evidence="1">Uncharacterized protein</fullName>
    </submittedName>
</protein>
<accession>A0AAV7QH40</accession>
<reference evidence="1" key="1">
    <citation type="journal article" date="2022" name="bioRxiv">
        <title>Sequencing and chromosome-scale assembly of the giantPleurodeles waltlgenome.</title>
        <authorList>
            <person name="Brown T."/>
            <person name="Elewa A."/>
            <person name="Iarovenko S."/>
            <person name="Subramanian E."/>
            <person name="Araus A.J."/>
            <person name="Petzold A."/>
            <person name="Susuki M."/>
            <person name="Suzuki K.-i.T."/>
            <person name="Hayashi T."/>
            <person name="Toyoda A."/>
            <person name="Oliveira C."/>
            <person name="Osipova E."/>
            <person name="Leigh N.D."/>
            <person name="Simon A."/>
            <person name="Yun M.H."/>
        </authorList>
    </citation>
    <scope>NUCLEOTIDE SEQUENCE</scope>
    <source>
        <strain evidence="1">20211129_DDA</strain>
        <tissue evidence="1">Liver</tissue>
    </source>
</reference>
<dbReference type="AlphaFoldDB" id="A0AAV7QH40"/>
<sequence length="101" mass="11078">MALGVERWRLELYTYSPYVATLTTPHLCLVLDIMCHGQCCLKGAAWHAQGPDLSLACPRSTAREDDFPDSYDSRGRPSGLTAVTPSRCYAREALAGVCGRE</sequence>
<keyword evidence="2" id="KW-1185">Reference proteome</keyword>
<gene>
    <name evidence="1" type="ORF">NDU88_004204</name>
</gene>
<evidence type="ECO:0000313" key="1">
    <source>
        <dbReference type="EMBL" id="KAJ1137808.1"/>
    </source>
</evidence>